<evidence type="ECO:0000313" key="1">
    <source>
        <dbReference type="EMBL" id="TDX43547.1"/>
    </source>
</evidence>
<dbReference type="RefSeq" id="WP_134119266.1">
    <property type="nucleotide sequence ID" value="NZ_SOEG01000066.1"/>
</dbReference>
<keyword evidence="2" id="KW-1185">Reference proteome</keyword>
<gene>
    <name evidence="1" type="ORF">C7959_1662</name>
</gene>
<protein>
    <submittedName>
        <fullName evidence="1">Uncharacterized protein</fullName>
    </submittedName>
</protein>
<sequence>MDNKLPFYIEILFENFYLDILNLLCVLSVFKSKWSGIKIRELSFYYCIIISKDNKIENNEIEDIKFDIQSLYINFEKDLKRIVLYLYNLNFIEITKKDDKDFDKVKIKITDKGLQTVNSLESSYFTEVISYAKKIKSEVTFSKENENIILGVSENEV</sequence>
<reference evidence="1 2" key="1">
    <citation type="submission" date="2019-03" db="EMBL/GenBank/DDBJ databases">
        <title>Subsurface microbial communities from deep shales in Ohio and West Virginia, USA.</title>
        <authorList>
            <person name="Wrighton K."/>
        </authorList>
    </citation>
    <scope>NUCLEOTIDE SEQUENCE [LARGE SCALE GENOMIC DNA]</scope>
    <source>
        <strain evidence="1 2">MSL 6dP</strain>
    </source>
</reference>
<organism evidence="1 2">
    <name type="scientific">Orenia marismortui</name>
    <dbReference type="NCBI Taxonomy" id="46469"/>
    <lineage>
        <taxon>Bacteria</taxon>
        <taxon>Bacillati</taxon>
        <taxon>Bacillota</taxon>
        <taxon>Clostridia</taxon>
        <taxon>Halanaerobiales</taxon>
        <taxon>Halobacteroidaceae</taxon>
        <taxon>Orenia</taxon>
    </lineage>
</organism>
<evidence type="ECO:0000313" key="2">
    <source>
        <dbReference type="Proteomes" id="UP000295832"/>
    </source>
</evidence>
<accession>A0A4R8GPP2</accession>
<name>A0A4R8GPP2_9FIRM</name>
<proteinExistence type="predicted"/>
<dbReference type="Proteomes" id="UP000295832">
    <property type="component" value="Unassembled WGS sequence"/>
</dbReference>
<comment type="caution">
    <text evidence="1">The sequence shown here is derived from an EMBL/GenBank/DDBJ whole genome shotgun (WGS) entry which is preliminary data.</text>
</comment>
<dbReference type="AlphaFoldDB" id="A0A4R8GPP2"/>
<dbReference type="EMBL" id="SOEG01000066">
    <property type="protein sequence ID" value="TDX43547.1"/>
    <property type="molecule type" value="Genomic_DNA"/>
</dbReference>